<comment type="caution">
    <text evidence="6">The sequence shown here is derived from an EMBL/GenBank/DDBJ whole genome shotgun (WGS) entry which is preliminary data.</text>
</comment>
<evidence type="ECO:0000313" key="6">
    <source>
        <dbReference type="EMBL" id="RTZ17637.1"/>
    </source>
</evidence>
<dbReference type="SMART" id="SM00267">
    <property type="entry name" value="GGDEF"/>
    <property type="match status" value="1"/>
</dbReference>
<dbReference type="OrthoDB" id="9803824at2"/>
<accession>A0A3S0QF98</accession>
<dbReference type="EMBL" id="RXZH01000001">
    <property type="protein sequence ID" value="RTZ17637.1"/>
    <property type="molecule type" value="Genomic_DNA"/>
</dbReference>
<dbReference type="PANTHER" id="PTHR45138">
    <property type="entry name" value="REGULATORY COMPONENTS OF SENSORY TRANSDUCTION SYSTEM"/>
    <property type="match status" value="1"/>
</dbReference>
<dbReference type="AlphaFoldDB" id="A0A3S0QF98"/>
<sequence length="707" mass="80815">MFPRMLLKDILSARNQRFLANALFKYLDEILAPEHIGILLEPKPGTQPEFRFCHGEPTSLLKYPKTFWTWVSQFDTSDGLIPIALNTCHWDYTNSMAAHSYIFMIDNHPEQRAYVVIENLHAGTLNKLNLKNQLDALQIVASRWQCVRAETEAAKEFKQRDMKEAKYLDVIKQRELFIENMKLVQEVSVEISNPQNLDELYRMAIEVIKYKLGFDRAVFMLLDIKKRCFSGTYGTDEQGKTVSEHHTQYDLHQLEETYIDALFDGKENLIVVDEAPLYTAGSVVGQGWNGMLILRDGEEIIGWIAMDNYINRTPMTTYQRQMLESFGSLLSQIYIRKRQEQNVRMLHTSMVELSRCMTVSEVCKSAVTFAINRLGIDRFAVFLTDKDCTYMQGTWGTDIQGNVVDESYYRSETVDRSIVNAARINPNEVVFEESVPIYHDFHIVGFGWTAMTMLVSNSGEPIAFIAADNLIKRSPLTHQLREVIRMFASNLTEVLLRTRAQEAIHQLNDNLEKEVKARTRELQNANEKLDTLSKLDPLTQLGNRRMLEALLEDICVEGSSDSECYGLVIVDIDHFGFYNNEYGHRQGDIALMRIGDILQKHTRKDKGEVFCRIGGEEFALLVTNQNEQQVAKLAESIRTSIEQERISHAQNSAGEVLTVSVGYSVMELRQNEFSFDKLYGAADSSLYQAKDNGRNQVIGSALMLVNA</sequence>
<keyword evidence="7" id="KW-1185">Reference proteome</keyword>
<dbReference type="Gene3D" id="3.30.450.40">
    <property type="match status" value="1"/>
</dbReference>
<dbReference type="InterPro" id="IPR050469">
    <property type="entry name" value="Diguanylate_Cyclase"/>
</dbReference>
<organism evidence="6 7">
    <name type="scientific">Vibrio aquaticus</name>
    <dbReference type="NCBI Taxonomy" id="2496559"/>
    <lineage>
        <taxon>Bacteria</taxon>
        <taxon>Pseudomonadati</taxon>
        <taxon>Pseudomonadota</taxon>
        <taxon>Gammaproteobacteria</taxon>
        <taxon>Vibrionales</taxon>
        <taxon>Vibrionaceae</taxon>
        <taxon>Vibrio</taxon>
    </lineage>
</organism>
<dbReference type="EC" id="2.7.7.65" evidence="2"/>
<gene>
    <name evidence="6" type="ORF">EJ063_02290</name>
</gene>
<dbReference type="GO" id="GO:0052621">
    <property type="term" value="F:diguanylate cyclase activity"/>
    <property type="evidence" value="ECO:0007669"/>
    <property type="project" value="UniProtKB-EC"/>
</dbReference>
<evidence type="ECO:0000313" key="7">
    <source>
        <dbReference type="Proteomes" id="UP000268973"/>
    </source>
</evidence>
<evidence type="ECO:0000259" key="5">
    <source>
        <dbReference type="PROSITE" id="PS50887"/>
    </source>
</evidence>
<dbReference type="NCBIfam" id="TIGR00254">
    <property type="entry name" value="GGDEF"/>
    <property type="match status" value="1"/>
</dbReference>
<dbReference type="GO" id="GO:1902201">
    <property type="term" value="P:negative regulation of bacterial-type flagellum-dependent cell motility"/>
    <property type="evidence" value="ECO:0007669"/>
    <property type="project" value="TreeGrafter"/>
</dbReference>
<dbReference type="RefSeq" id="WP_126572388.1">
    <property type="nucleotide sequence ID" value="NZ_RXZH01000001.1"/>
</dbReference>
<dbReference type="InterPro" id="IPR029016">
    <property type="entry name" value="GAF-like_dom_sf"/>
</dbReference>
<dbReference type="GO" id="GO:0005886">
    <property type="term" value="C:plasma membrane"/>
    <property type="evidence" value="ECO:0007669"/>
    <property type="project" value="TreeGrafter"/>
</dbReference>
<dbReference type="PROSITE" id="PS50887">
    <property type="entry name" value="GGDEF"/>
    <property type="match status" value="1"/>
</dbReference>
<name>A0A3S0QF98_9VIBR</name>
<dbReference type="InterPro" id="IPR043128">
    <property type="entry name" value="Rev_trsase/Diguanyl_cyclase"/>
</dbReference>
<feature type="coiled-coil region" evidence="4">
    <location>
        <begin position="497"/>
        <end position="535"/>
    </location>
</feature>
<keyword evidence="4" id="KW-0175">Coiled coil</keyword>
<evidence type="ECO:0000256" key="1">
    <source>
        <dbReference type="ARBA" id="ARBA00001946"/>
    </source>
</evidence>
<dbReference type="PANTHER" id="PTHR45138:SF9">
    <property type="entry name" value="DIGUANYLATE CYCLASE DGCM-RELATED"/>
    <property type="match status" value="1"/>
</dbReference>
<evidence type="ECO:0000256" key="4">
    <source>
        <dbReference type="SAM" id="Coils"/>
    </source>
</evidence>
<feature type="domain" description="GGDEF" evidence="5">
    <location>
        <begin position="563"/>
        <end position="702"/>
    </location>
</feature>
<dbReference type="SUPFAM" id="SSF55781">
    <property type="entry name" value="GAF domain-like"/>
    <property type="match status" value="2"/>
</dbReference>
<dbReference type="InterPro" id="IPR029787">
    <property type="entry name" value="Nucleotide_cyclase"/>
</dbReference>
<evidence type="ECO:0000256" key="2">
    <source>
        <dbReference type="ARBA" id="ARBA00012528"/>
    </source>
</evidence>
<dbReference type="FunFam" id="3.30.70.270:FF:000001">
    <property type="entry name" value="Diguanylate cyclase domain protein"/>
    <property type="match status" value="1"/>
</dbReference>
<comment type="catalytic activity">
    <reaction evidence="3">
        <text>2 GTP = 3',3'-c-di-GMP + 2 diphosphate</text>
        <dbReference type="Rhea" id="RHEA:24898"/>
        <dbReference type="ChEBI" id="CHEBI:33019"/>
        <dbReference type="ChEBI" id="CHEBI:37565"/>
        <dbReference type="ChEBI" id="CHEBI:58805"/>
        <dbReference type="EC" id="2.7.7.65"/>
    </reaction>
</comment>
<evidence type="ECO:0000256" key="3">
    <source>
        <dbReference type="ARBA" id="ARBA00034247"/>
    </source>
</evidence>
<dbReference type="Pfam" id="PF00990">
    <property type="entry name" value="GGDEF"/>
    <property type="match status" value="1"/>
</dbReference>
<protein>
    <recommendedName>
        <fullName evidence="2">diguanylate cyclase</fullName>
        <ecNumber evidence="2">2.7.7.65</ecNumber>
    </recommendedName>
</protein>
<dbReference type="Gene3D" id="3.30.70.270">
    <property type="match status" value="1"/>
</dbReference>
<comment type="cofactor">
    <cofactor evidence="1">
        <name>Mg(2+)</name>
        <dbReference type="ChEBI" id="CHEBI:18420"/>
    </cofactor>
</comment>
<dbReference type="SUPFAM" id="SSF55073">
    <property type="entry name" value="Nucleotide cyclase"/>
    <property type="match status" value="1"/>
</dbReference>
<dbReference type="InterPro" id="IPR000160">
    <property type="entry name" value="GGDEF_dom"/>
</dbReference>
<proteinExistence type="predicted"/>
<dbReference type="CDD" id="cd01949">
    <property type="entry name" value="GGDEF"/>
    <property type="match status" value="1"/>
</dbReference>
<dbReference type="GO" id="GO:0043709">
    <property type="term" value="P:cell adhesion involved in single-species biofilm formation"/>
    <property type="evidence" value="ECO:0007669"/>
    <property type="project" value="TreeGrafter"/>
</dbReference>
<reference evidence="6 7" key="1">
    <citation type="submission" date="2018-12" db="EMBL/GenBank/DDBJ databases">
        <title>Vibrio sp. isolated from China Sea.</title>
        <authorList>
            <person name="Li Y."/>
        </authorList>
    </citation>
    <scope>NUCLEOTIDE SEQUENCE [LARGE SCALE GENOMIC DNA]</scope>
    <source>
        <strain evidence="6 7">BEI207</strain>
    </source>
</reference>
<dbReference type="Proteomes" id="UP000268973">
    <property type="component" value="Unassembled WGS sequence"/>
</dbReference>